<evidence type="ECO:0000256" key="1">
    <source>
        <dbReference type="ARBA" id="ARBA00007623"/>
    </source>
</evidence>
<reference evidence="8 9" key="1">
    <citation type="journal article" date="2013" name="PLoS Genet.">
        <title>Distinctive expansion of potential virulence genes in the genome of the oomycete fish pathogen Saprolegnia parasitica.</title>
        <authorList>
            <person name="Jiang R.H."/>
            <person name="de Bruijn I."/>
            <person name="Haas B.J."/>
            <person name="Belmonte R."/>
            <person name="Lobach L."/>
            <person name="Christie J."/>
            <person name="van den Ackerveken G."/>
            <person name="Bottin A."/>
            <person name="Bulone V."/>
            <person name="Diaz-Moreno S.M."/>
            <person name="Dumas B."/>
            <person name="Fan L."/>
            <person name="Gaulin E."/>
            <person name="Govers F."/>
            <person name="Grenville-Briggs L.J."/>
            <person name="Horner N.R."/>
            <person name="Levin J.Z."/>
            <person name="Mammella M."/>
            <person name="Meijer H.J."/>
            <person name="Morris P."/>
            <person name="Nusbaum C."/>
            <person name="Oome S."/>
            <person name="Phillips A.J."/>
            <person name="van Rooyen D."/>
            <person name="Rzeszutek E."/>
            <person name="Saraiva M."/>
            <person name="Secombes C.J."/>
            <person name="Seidl M.F."/>
            <person name="Snel B."/>
            <person name="Stassen J.H."/>
            <person name="Sykes S."/>
            <person name="Tripathy S."/>
            <person name="van den Berg H."/>
            <person name="Vega-Arreguin J.C."/>
            <person name="Wawra S."/>
            <person name="Young S.K."/>
            <person name="Zeng Q."/>
            <person name="Dieguez-Uribeondo J."/>
            <person name="Russ C."/>
            <person name="Tyler B.M."/>
            <person name="van West P."/>
        </authorList>
    </citation>
    <scope>NUCLEOTIDE SEQUENCE [LARGE SCALE GENOMIC DNA]</scope>
    <source>
        <strain evidence="8 9">CBS 223.65</strain>
    </source>
</reference>
<evidence type="ECO:0000259" key="7">
    <source>
        <dbReference type="PROSITE" id="PS50203"/>
    </source>
</evidence>
<dbReference type="InterPro" id="IPR001300">
    <property type="entry name" value="Peptidase_C2_calpain_cat"/>
</dbReference>
<evidence type="ECO:0000256" key="2">
    <source>
        <dbReference type="ARBA" id="ARBA00022670"/>
    </source>
</evidence>
<dbReference type="PANTHER" id="PTHR10183">
    <property type="entry name" value="CALPAIN"/>
    <property type="match status" value="1"/>
</dbReference>
<dbReference type="PROSITE" id="PS50203">
    <property type="entry name" value="CALPAIN_CAT"/>
    <property type="match status" value="1"/>
</dbReference>
<dbReference type="STRING" id="695850.A0A067BV24"/>
<keyword evidence="4" id="KW-0788">Thiol protease</keyword>
<protein>
    <recommendedName>
        <fullName evidence="7">Calpain catalytic domain-containing protein</fullName>
    </recommendedName>
</protein>
<dbReference type="KEGG" id="spar:SPRG_16415"/>
<dbReference type="AlphaFoldDB" id="A0A067BV24"/>
<dbReference type="OrthoDB" id="424753at2759"/>
<evidence type="ECO:0000313" key="8">
    <source>
        <dbReference type="EMBL" id="KDO18126.1"/>
    </source>
</evidence>
<keyword evidence="3" id="KW-0378">Hydrolase</keyword>
<sequence>MSFACCCAGKLEADAAFDDTAKPYARAPSPQVTRGVAIVPTPLNARTKPSFFKPRARAWNLDAAIASCKAQVAAIATECYAANRHFRDVEFDLSDDDCLSSLAEEWDRAPPGGTLRVRDIFTSPVFCDHGYDASDITDGYASWFLTAVASACAMHGLLERVCVARDEKVGVYGFIFFKDGEWVPVLIDDQLFVSETDFDHADSGGMAMTKKTFNATFRSGSSSLSFAKAASPNETWLPLLEKAYAKLHGDYKSIEAGLTGEALEDLTGGVTTRTYLKDVSDHDALWQHDLIGHLHVDALFAASIETKHSYPDLASSNGLLHLHPYAVLRAVDVGGHRLVQLRNPQKGHEWTGDWSDSSELWTAEMISALGHTGGDDGCFWMSWTDFLDEFTHLERTWVDDAATSLAVRGRPWVTLRAEWPATWQPSVFTFDGPDVLSRVTLVLQQADTRRFVGLEGSYKFGLRCALYRSPDAATKKKRVLVGQYTQNAFDRSASLQVVLRPGQYELDVMVLRTASGRASIEEVIADVGASRPEKLRQRCEAVDASRARAKSDVHVLAMAAATQHTAYERARATGSTQDDGSLEGSVVVGLRLLSKAV</sequence>
<evidence type="ECO:0000256" key="6">
    <source>
        <dbReference type="PROSITE-ProRule" id="PRU00239"/>
    </source>
</evidence>
<comment type="similarity">
    <text evidence="1">Belongs to the peptidase C2 family.</text>
</comment>
<evidence type="ECO:0000256" key="4">
    <source>
        <dbReference type="ARBA" id="ARBA00022807"/>
    </source>
</evidence>
<dbReference type="SUPFAM" id="SSF54001">
    <property type="entry name" value="Cysteine proteinases"/>
    <property type="match status" value="1"/>
</dbReference>
<keyword evidence="2" id="KW-0645">Protease</keyword>
<dbReference type="GO" id="GO:0004198">
    <property type="term" value="F:calcium-dependent cysteine-type endopeptidase activity"/>
    <property type="evidence" value="ECO:0007669"/>
    <property type="project" value="InterPro"/>
</dbReference>
<evidence type="ECO:0000313" key="9">
    <source>
        <dbReference type="Proteomes" id="UP000030745"/>
    </source>
</evidence>
<dbReference type="SMART" id="SM00230">
    <property type="entry name" value="CysPc"/>
    <property type="match status" value="1"/>
</dbReference>
<proteinExistence type="inferred from homology"/>
<dbReference type="OMA" id="CCCAGKL"/>
<evidence type="ECO:0000256" key="3">
    <source>
        <dbReference type="ARBA" id="ARBA00022801"/>
    </source>
</evidence>
<comment type="caution">
    <text evidence="6">Lacks conserved residue(s) required for the propagation of feature annotation.</text>
</comment>
<dbReference type="EMBL" id="KK583492">
    <property type="protein sequence ID" value="KDO18126.1"/>
    <property type="molecule type" value="Genomic_DNA"/>
</dbReference>
<dbReference type="PANTHER" id="PTHR10183:SF379">
    <property type="entry name" value="CALPAIN-5"/>
    <property type="match status" value="1"/>
</dbReference>
<dbReference type="Pfam" id="PF00648">
    <property type="entry name" value="Peptidase_C2"/>
    <property type="match status" value="1"/>
</dbReference>
<dbReference type="VEuPathDB" id="FungiDB:SPRG_16415"/>
<dbReference type="RefSeq" id="XP_012211162.1">
    <property type="nucleotide sequence ID" value="XM_012355772.1"/>
</dbReference>
<dbReference type="GeneID" id="24138043"/>
<gene>
    <name evidence="8" type="ORF">SPRG_16415</name>
</gene>
<accession>A0A067BV24</accession>
<organism evidence="8 9">
    <name type="scientific">Saprolegnia parasitica (strain CBS 223.65)</name>
    <dbReference type="NCBI Taxonomy" id="695850"/>
    <lineage>
        <taxon>Eukaryota</taxon>
        <taxon>Sar</taxon>
        <taxon>Stramenopiles</taxon>
        <taxon>Oomycota</taxon>
        <taxon>Saprolegniomycetes</taxon>
        <taxon>Saprolegniales</taxon>
        <taxon>Saprolegniaceae</taxon>
        <taxon>Saprolegnia</taxon>
    </lineage>
</organism>
<feature type="active site" evidence="5">
    <location>
        <position position="323"/>
    </location>
</feature>
<name>A0A067BV24_SAPPC</name>
<keyword evidence="9" id="KW-1185">Reference proteome</keyword>
<feature type="active site" evidence="5">
    <location>
        <position position="343"/>
    </location>
</feature>
<dbReference type="GO" id="GO:0006508">
    <property type="term" value="P:proteolysis"/>
    <property type="evidence" value="ECO:0007669"/>
    <property type="project" value="UniProtKB-KW"/>
</dbReference>
<evidence type="ECO:0000256" key="5">
    <source>
        <dbReference type="PIRSR" id="PIRSR622684-1"/>
    </source>
</evidence>
<dbReference type="Proteomes" id="UP000030745">
    <property type="component" value="Unassembled WGS sequence"/>
</dbReference>
<dbReference type="InterPro" id="IPR038765">
    <property type="entry name" value="Papain-like_cys_pep_sf"/>
</dbReference>
<feature type="domain" description="Calpain catalytic" evidence="7">
    <location>
        <begin position="85"/>
        <end position="399"/>
    </location>
</feature>
<dbReference type="InterPro" id="IPR022684">
    <property type="entry name" value="Calpain_cysteine_protease"/>
</dbReference>
<dbReference type="PRINTS" id="PR00704">
    <property type="entry name" value="CALPAIN"/>
</dbReference>
<dbReference type="Gene3D" id="3.90.70.10">
    <property type="entry name" value="Cysteine proteinases"/>
    <property type="match status" value="1"/>
</dbReference>